<evidence type="ECO:0000256" key="2">
    <source>
        <dbReference type="ARBA" id="ARBA00022737"/>
    </source>
</evidence>
<feature type="domain" description="AAA+ ATPase" evidence="7">
    <location>
        <begin position="288"/>
        <end position="459"/>
    </location>
</feature>
<organism evidence="9 10">
    <name type="scientific">Taxus chinensis</name>
    <name type="common">Chinese yew</name>
    <name type="synonym">Taxus wallichiana var. chinensis</name>
    <dbReference type="NCBI Taxonomy" id="29808"/>
    <lineage>
        <taxon>Eukaryota</taxon>
        <taxon>Viridiplantae</taxon>
        <taxon>Streptophyta</taxon>
        <taxon>Embryophyta</taxon>
        <taxon>Tracheophyta</taxon>
        <taxon>Spermatophyta</taxon>
        <taxon>Pinopsida</taxon>
        <taxon>Pinidae</taxon>
        <taxon>Conifers II</taxon>
        <taxon>Cupressales</taxon>
        <taxon>Taxaceae</taxon>
        <taxon>Taxus</taxon>
    </lineage>
</organism>
<protein>
    <recommendedName>
        <fullName evidence="11">Heat shock protein 101</fullName>
    </recommendedName>
</protein>
<evidence type="ECO:0000259" key="7">
    <source>
        <dbReference type="SMART" id="SM00382"/>
    </source>
</evidence>
<dbReference type="SMART" id="SM01086">
    <property type="entry name" value="ClpB_D2-small"/>
    <property type="match status" value="1"/>
</dbReference>
<evidence type="ECO:0000313" key="9">
    <source>
        <dbReference type="EMBL" id="KAH9331682.1"/>
    </source>
</evidence>
<evidence type="ECO:0000313" key="10">
    <source>
        <dbReference type="Proteomes" id="UP000824469"/>
    </source>
</evidence>
<keyword evidence="3" id="KW-0547">Nucleotide-binding</keyword>
<accession>A0AA38H1S5</accession>
<evidence type="ECO:0008006" key="11">
    <source>
        <dbReference type="Google" id="ProtNLM"/>
    </source>
</evidence>
<dbReference type="PROSITE" id="PS00871">
    <property type="entry name" value="CLPAB_2"/>
    <property type="match status" value="1"/>
</dbReference>
<sequence length="603" mass="67890">MKKSGELSEFCLAGQRTILCSLESPVLVCVAEPSEADTISILRGLKEKYEGHHGVRIMDRALVSAARLSSRYITDRYLPDKAIDLVDEACANVKVQLDSQPEEIDTLERKRIQLEVELHALEKEKDNASKAQLNEVQNEFDDLRDKFHPLKMKYRKEKERVDEIRRLKQKREELLYTLQEAERRMDLARVADIRYGALQEIEAAIAQYETKVEGNLKLTEVVGPEQIAEVVSRWTGIPVTRLAQNEKERLLGLADSLHNRVVGQDEAVQAVAEAVLRSRAGLGRPQQPTGSFLFLGPTGVGKTELAKALAEQLFDNKNLLVRIDMSEYMEQHSVSRLIGAPPGYVGYEEGGQLTEAVRKRPYSVVLFDEVEKAHISVLNTMLQMLDDSRLTDGQGRTVNFANTVIIMTSNLGAEYLLAGLSANTSMQDAREKVMQEVRKHFRPELLNRLDEIVIFDPLNNEQLRKVVRLQIKDVAVRLAERGIALAVTDAALDLVLEEAYDPVYGARPLRRWLEKKVVTHLSQMLITGEIDENSSVSIDAMPGKKLLSFHVKRNEGHVNPNTALKSDVLLQIPGNTVKSDAIQAVKKMRFEEVDDDEPLEEAM</sequence>
<dbReference type="GO" id="GO:0016887">
    <property type="term" value="F:ATP hydrolysis activity"/>
    <property type="evidence" value="ECO:0007669"/>
    <property type="project" value="InterPro"/>
</dbReference>
<feature type="domain" description="Clp ATPase C-terminal" evidence="8">
    <location>
        <begin position="458"/>
        <end position="547"/>
    </location>
</feature>
<dbReference type="PANTHER" id="PTHR11638:SF18">
    <property type="entry name" value="HEAT SHOCK PROTEIN 104"/>
    <property type="match status" value="1"/>
</dbReference>
<dbReference type="CDD" id="cd19499">
    <property type="entry name" value="RecA-like_ClpB_Hsp104-like"/>
    <property type="match status" value="1"/>
</dbReference>
<evidence type="ECO:0000256" key="6">
    <source>
        <dbReference type="SAM" id="Coils"/>
    </source>
</evidence>
<evidence type="ECO:0000256" key="1">
    <source>
        <dbReference type="ARBA" id="ARBA00008675"/>
    </source>
</evidence>
<evidence type="ECO:0000256" key="4">
    <source>
        <dbReference type="ARBA" id="ARBA00022840"/>
    </source>
</evidence>
<gene>
    <name evidence="9" type="ORF">KI387_003790</name>
</gene>
<evidence type="ECO:0000256" key="3">
    <source>
        <dbReference type="ARBA" id="ARBA00022741"/>
    </source>
</evidence>
<dbReference type="SUPFAM" id="SSF52540">
    <property type="entry name" value="P-loop containing nucleoside triphosphate hydrolases"/>
    <property type="match status" value="2"/>
</dbReference>
<dbReference type="InterPro" id="IPR003593">
    <property type="entry name" value="AAA+_ATPase"/>
</dbReference>
<dbReference type="FunFam" id="3.40.50.300:FF:000025">
    <property type="entry name" value="ATP-dependent Clp protease subunit"/>
    <property type="match status" value="1"/>
</dbReference>
<dbReference type="Pfam" id="PF07724">
    <property type="entry name" value="AAA_2"/>
    <property type="match status" value="1"/>
</dbReference>
<comment type="caution">
    <text evidence="9">The sequence shown here is derived from an EMBL/GenBank/DDBJ whole genome shotgun (WGS) entry which is preliminary data.</text>
</comment>
<keyword evidence="6" id="KW-0175">Coiled coil</keyword>
<dbReference type="GO" id="GO:0005737">
    <property type="term" value="C:cytoplasm"/>
    <property type="evidence" value="ECO:0007669"/>
    <property type="project" value="TreeGrafter"/>
</dbReference>
<dbReference type="InterPro" id="IPR003959">
    <property type="entry name" value="ATPase_AAA_core"/>
</dbReference>
<keyword evidence="5" id="KW-0143">Chaperone</keyword>
<dbReference type="FunFam" id="3.40.50.300:FF:000120">
    <property type="entry name" value="ATP-dependent chaperone ClpB"/>
    <property type="match status" value="1"/>
</dbReference>
<name>A0AA38H1S5_TAXCH</name>
<dbReference type="AlphaFoldDB" id="A0AA38H1S5"/>
<dbReference type="Gene3D" id="1.10.8.60">
    <property type="match status" value="1"/>
</dbReference>
<dbReference type="PRINTS" id="PR00300">
    <property type="entry name" value="CLPPROTEASEA"/>
</dbReference>
<dbReference type="InterPro" id="IPR019489">
    <property type="entry name" value="Clp_ATPase_C"/>
</dbReference>
<dbReference type="EMBL" id="JAHRHJ020000001">
    <property type="protein sequence ID" value="KAH9331682.1"/>
    <property type="molecule type" value="Genomic_DNA"/>
</dbReference>
<dbReference type="GO" id="GO:0005524">
    <property type="term" value="F:ATP binding"/>
    <property type="evidence" value="ECO:0007669"/>
    <property type="project" value="UniProtKB-KW"/>
</dbReference>
<dbReference type="InterPro" id="IPR041546">
    <property type="entry name" value="ClpA/ClpB_AAA_lid"/>
</dbReference>
<dbReference type="InterPro" id="IPR001270">
    <property type="entry name" value="ClpA/B"/>
</dbReference>
<keyword evidence="10" id="KW-1185">Reference proteome</keyword>
<dbReference type="Proteomes" id="UP000824469">
    <property type="component" value="Unassembled WGS sequence"/>
</dbReference>
<dbReference type="SMART" id="SM00382">
    <property type="entry name" value="AAA"/>
    <property type="match status" value="1"/>
</dbReference>
<feature type="coiled-coil region" evidence="6">
    <location>
        <begin position="104"/>
        <end position="191"/>
    </location>
</feature>
<keyword evidence="2" id="KW-0677">Repeat</keyword>
<evidence type="ECO:0000256" key="5">
    <source>
        <dbReference type="ARBA" id="ARBA00023186"/>
    </source>
</evidence>
<dbReference type="OMA" id="HISVINK"/>
<proteinExistence type="inferred from homology"/>
<dbReference type="Gene3D" id="3.40.50.300">
    <property type="entry name" value="P-loop containing nucleotide triphosphate hydrolases"/>
    <property type="match status" value="2"/>
</dbReference>
<dbReference type="Pfam" id="PF10431">
    <property type="entry name" value="ClpB_D2-small"/>
    <property type="match status" value="1"/>
</dbReference>
<dbReference type="InterPro" id="IPR027417">
    <property type="entry name" value="P-loop_NTPase"/>
</dbReference>
<comment type="similarity">
    <text evidence="1">Belongs to the ClpA/ClpB family.</text>
</comment>
<dbReference type="InterPro" id="IPR050130">
    <property type="entry name" value="ClpA_ClpB"/>
</dbReference>
<evidence type="ECO:0000259" key="8">
    <source>
        <dbReference type="SMART" id="SM01086"/>
    </source>
</evidence>
<reference evidence="9 10" key="1">
    <citation type="journal article" date="2021" name="Nat. Plants">
        <title>The Taxus genome provides insights into paclitaxel biosynthesis.</title>
        <authorList>
            <person name="Xiong X."/>
            <person name="Gou J."/>
            <person name="Liao Q."/>
            <person name="Li Y."/>
            <person name="Zhou Q."/>
            <person name="Bi G."/>
            <person name="Li C."/>
            <person name="Du R."/>
            <person name="Wang X."/>
            <person name="Sun T."/>
            <person name="Guo L."/>
            <person name="Liang H."/>
            <person name="Lu P."/>
            <person name="Wu Y."/>
            <person name="Zhang Z."/>
            <person name="Ro D.K."/>
            <person name="Shang Y."/>
            <person name="Huang S."/>
            <person name="Yan J."/>
        </authorList>
    </citation>
    <scope>NUCLEOTIDE SEQUENCE [LARGE SCALE GENOMIC DNA]</scope>
    <source>
        <strain evidence="9">Ta-2019</strain>
    </source>
</reference>
<dbReference type="InterPro" id="IPR028299">
    <property type="entry name" value="ClpA/B_CS2"/>
</dbReference>
<dbReference type="PANTHER" id="PTHR11638">
    <property type="entry name" value="ATP-DEPENDENT CLP PROTEASE"/>
    <property type="match status" value="1"/>
</dbReference>
<dbReference type="GO" id="GO:0034605">
    <property type="term" value="P:cellular response to heat"/>
    <property type="evidence" value="ECO:0007669"/>
    <property type="project" value="TreeGrafter"/>
</dbReference>
<keyword evidence="4" id="KW-0067">ATP-binding</keyword>
<dbReference type="Pfam" id="PF17871">
    <property type="entry name" value="AAA_lid_9"/>
    <property type="match status" value="1"/>
</dbReference>